<gene>
    <name evidence="1" type="ORF">KOI35_02680</name>
</gene>
<reference evidence="1 2" key="1">
    <citation type="submission" date="2021-06" db="EMBL/GenBank/DDBJ databases">
        <title>Actinoplanes lichenicola sp. nov., and Actinoplanes ovalisporus sp. nov., isolated from lichen in Thailand.</title>
        <authorList>
            <person name="Saeng-In P."/>
            <person name="Kanchanasin P."/>
            <person name="Yuki M."/>
            <person name="Kudo T."/>
            <person name="Ohkuma M."/>
            <person name="Phongsopitanun W."/>
            <person name="Tanasupawat S."/>
        </authorList>
    </citation>
    <scope>NUCLEOTIDE SEQUENCE [LARGE SCALE GENOMIC DNA]</scope>
    <source>
        <strain evidence="1 2">NBRC 110975</strain>
    </source>
</reference>
<comment type="caution">
    <text evidence="1">The sequence shown here is derived from an EMBL/GenBank/DDBJ whole genome shotgun (WGS) entry which is preliminary data.</text>
</comment>
<evidence type="ECO:0008006" key="3">
    <source>
        <dbReference type="Google" id="ProtNLM"/>
    </source>
</evidence>
<dbReference type="RefSeq" id="WP_215784360.1">
    <property type="nucleotide sequence ID" value="NZ_JAHKKG010000001.1"/>
</dbReference>
<evidence type="ECO:0000313" key="2">
    <source>
        <dbReference type="Proteomes" id="UP001519654"/>
    </source>
</evidence>
<name>A0ABS5YGC5_9ACTN</name>
<protein>
    <recommendedName>
        <fullName evidence="3">Oxidoreductase</fullName>
    </recommendedName>
</protein>
<keyword evidence="2" id="KW-1185">Reference proteome</keyword>
<proteinExistence type="predicted"/>
<accession>A0ABS5YGC5</accession>
<evidence type="ECO:0000313" key="1">
    <source>
        <dbReference type="EMBL" id="MBU2662408.1"/>
    </source>
</evidence>
<organism evidence="1 2">
    <name type="scientific">Paractinoplanes bogorensis</name>
    <dbReference type="NCBI Taxonomy" id="1610840"/>
    <lineage>
        <taxon>Bacteria</taxon>
        <taxon>Bacillati</taxon>
        <taxon>Actinomycetota</taxon>
        <taxon>Actinomycetes</taxon>
        <taxon>Micromonosporales</taxon>
        <taxon>Micromonosporaceae</taxon>
        <taxon>Paractinoplanes</taxon>
    </lineage>
</organism>
<dbReference type="Proteomes" id="UP001519654">
    <property type="component" value="Unassembled WGS sequence"/>
</dbReference>
<dbReference type="EMBL" id="JAHKKG010000001">
    <property type="protein sequence ID" value="MBU2662408.1"/>
    <property type="molecule type" value="Genomic_DNA"/>
</dbReference>
<sequence length="153" mass="16715">MNELTLAPRTHDLLSPRGAARWPEDRPRPTLRTLDLVIDGTSLLDRVFTQLPTFSLRSPLWIGYPLVVTHARALLGGGPSDLADDDPADHVALFMCPSCAIGGCGVLSARLTRDGNRVHWTDVGRQIRGVADLGPFTFDADQYDGVLRPLTET</sequence>